<keyword evidence="2" id="KW-1003">Cell membrane</keyword>
<feature type="transmembrane region" description="Helical" evidence="6">
    <location>
        <begin position="46"/>
        <end position="65"/>
    </location>
</feature>
<name>A0A0A3Y0Q1_BRAJP</name>
<feature type="transmembrane region" description="Helical" evidence="6">
    <location>
        <begin position="120"/>
        <end position="138"/>
    </location>
</feature>
<dbReference type="Proteomes" id="UP000030377">
    <property type="component" value="Unassembled WGS sequence"/>
</dbReference>
<dbReference type="GO" id="GO:0015658">
    <property type="term" value="F:branched-chain amino acid transmembrane transporter activity"/>
    <property type="evidence" value="ECO:0007669"/>
    <property type="project" value="InterPro"/>
</dbReference>
<dbReference type="PANTHER" id="PTHR30482:SF17">
    <property type="entry name" value="ABC TRANSPORTER ATP-BINDING PROTEIN"/>
    <property type="match status" value="1"/>
</dbReference>
<keyword evidence="3 6" id="KW-0812">Transmembrane</keyword>
<gene>
    <name evidence="7" type="ORF">MA20_09560</name>
</gene>
<feature type="transmembrane region" description="Helical" evidence="6">
    <location>
        <begin position="96"/>
        <end position="114"/>
    </location>
</feature>
<accession>A0A0A3Y0Q1</accession>
<dbReference type="InterPro" id="IPR001851">
    <property type="entry name" value="ABC_transp_permease"/>
</dbReference>
<dbReference type="Pfam" id="PF02653">
    <property type="entry name" value="BPD_transp_2"/>
    <property type="match status" value="1"/>
</dbReference>
<keyword evidence="5 6" id="KW-0472">Membrane</keyword>
<evidence type="ECO:0000256" key="3">
    <source>
        <dbReference type="ARBA" id="ARBA00022692"/>
    </source>
</evidence>
<sequence length="347" mass="37261">MIVGSNSSSDAARLVTPTMLVLWLVLATVPLWITRIGLYPYLGIEILIWSLYALAFNLVLGTAGLPSFGHGAYFGIGAYAFGLCQFDIVANLWTCLAAAAVVAGLAGVLVALFISHRRGIYYAFMTIAFGQIFWTLAIKSHRITGGEDGLLKIKRLPADFGLVSFDLTDNVAFYYFVLAVFAVGTAVLWRLVHSPYGRVVAAIRQSEVRAAHLGYNVWLYKASVFALSAAVSGFAGGLFAMAQLAAFPDVMSLHQSGYVVMMTLVGGGLVSFWGPVIGVFLFLTARDVIGALTNAWMLYFGLLFIAIVLFRPEGIAGALSAAVQQHSLNALRRRGTSAMRLLVGGGR</sequence>
<dbReference type="PANTHER" id="PTHR30482">
    <property type="entry name" value="HIGH-AFFINITY BRANCHED-CHAIN AMINO ACID TRANSPORT SYSTEM PERMEASE"/>
    <property type="match status" value="1"/>
</dbReference>
<feature type="transmembrane region" description="Helical" evidence="6">
    <location>
        <begin position="224"/>
        <end position="246"/>
    </location>
</feature>
<protein>
    <submittedName>
        <fullName evidence="7">ABC transporter permease</fullName>
    </submittedName>
</protein>
<dbReference type="STRING" id="375.BKD09_RS21515"/>
<dbReference type="CDD" id="cd06581">
    <property type="entry name" value="TM_PBP1_LivM_like"/>
    <property type="match status" value="1"/>
</dbReference>
<dbReference type="InterPro" id="IPR043428">
    <property type="entry name" value="LivM-like"/>
</dbReference>
<feature type="transmembrane region" description="Helical" evidence="6">
    <location>
        <begin position="289"/>
        <end position="310"/>
    </location>
</feature>
<dbReference type="AlphaFoldDB" id="A0A0A3Y0Q1"/>
<feature type="transmembrane region" description="Helical" evidence="6">
    <location>
        <begin position="258"/>
        <end position="283"/>
    </location>
</feature>
<evidence type="ECO:0000256" key="1">
    <source>
        <dbReference type="ARBA" id="ARBA00004651"/>
    </source>
</evidence>
<evidence type="ECO:0000256" key="6">
    <source>
        <dbReference type="SAM" id="Phobius"/>
    </source>
</evidence>
<organism evidence="7 8">
    <name type="scientific">Bradyrhizobium japonicum</name>
    <dbReference type="NCBI Taxonomy" id="375"/>
    <lineage>
        <taxon>Bacteria</taxon>
        <taxon>Pseudomonadati</taxon>
        <taxon>Pseudomonadota</taxon>
        <taxon>Alphaproteobacteria</taxon>
        <taxon>Hyphomicrobiales</taxon>
        <taxon>Nitrobacteraceae</taxon>
        <taxon>Bradyrhizobium</taxon>
    </lineage>
</organism>
<evidence type="ECO:0000256" key="5">
    <source>
        <dbReference type="ARBA" id="ARBA00023136"/>
    </source>
</evidence>
<dbReference type="RefSeq" id="WP_041954930.1">
    <property type="nucleotide sequence ID" value="NZ_JRPN01000005.1"/>
</dbReference>
<feature type="transmembrane region" description="Helical" evidence="6">
    <location>
        <begin position="172"/>
        <end position="192"/>
    </location>
</feature>
<reference evidence="7 8" key="1">
    <citation type="submission" date="2014-09" db="EMBL/GenBank/DDBJ databases">
        <title>Draft genome of Bradyrhizobium japonicum Is-34.</title>
        <authorList>
            <person name="Tsurumaru H."/>
            <person name="Yamakawa T."/>
            <person name="Hashimoto S."/>
            <person name="Okizaki K."/>
            <person name="Kanesaki Y."/>
            <person name="Yoshikawa H."/>
            <person name="Yajima S."/>
        </authorList>
    </citation>
    <scope>NUCLEOTIDE SEQUENCE [LARGE SCALE GENOMIC DNA]</scope>
    <source>
        <strain evidence="7 8">Is-34</strain>
    </source>
</reference>
<comment type="subcellular location">
    <subcellularLocation>
        <location evidence="1">Cell membrane</location>
        <topology evidence="1">Multi-pass membrane protein</topology>
    </subcellularLocation>
</comment>
<evidence type="ECO:0000313" key="8">
    <source>
        <dbReference type="Proteomes" id="UP000030377"/>
    </source>
</evidence>
<keyword evidence="4 6" id="KW-1133">Transmembrane helix</keyword>
<comment type="caution">
    <text evidence="7">The sequence shown here is derived from an EMBL/GenBank/DDBJ whole genome shotgun (WGS) entry which is preliminary data.</text>
</comment>
<evidence type="ECO:0000256" key="2">
    <source>
        <dbReference type="ARBA" id="ARBA00022475"/>
    </source>
</evidence>
<evidence type="ECO:0000256" key="4">
    <source>
        <dbReference type="ARBA" id="ARBA00022989"/>
    </source>
</evidence>
<dbReference type="GO" id="GO:0005886">
    <property type="term" value="C:plasma membrane"/>
    <property type="evidence" value="ECO:0007669"/>
    <property type="project" value="UniProtKB-SubCell"/>
</dbReference>
<feature type="transmembrane region" description="Helical" evidence="6">
    <location>
        <begin position="14"/>
        <end position="34"/>
    </location>
</feature>
<proteinExistence type="predicted"/>
<evidence type="ECO:0000313" key="7">
    <source>
        <dbReference type="EMBL" id="KGT80277.1"/>
    </source>
</evidence>
<dbReference type="EMBL" id="JRPN01000005">
    <property type="protein sequence ID" value="KGT80277.1"/>
    <property type="molecule type" value="Genomic_DNA"/>
</dbReference>